<keyword evidence="9" id="KW-1185">Reference proteome</keyword>
<dbReference type="RefSeq" id="WP_139171081.1">
    <property type="nucleotide sequence ID" value="NZ_FNBK01000005.1"/>
</dbReference>
<evidence type="ECO:0000313" key="8">
    <source>
        <dbReference type="EMBL" id="SDF32858.1"/>
    </source>
</evidence>
<dbReference type="InterPro" id="IPR003594">
    <property type="entry name" value="HATPase_dom"/>
</dbReference>
<dbReference type="InterPro" id="IPR050980">
    <property type="entry name" value="2C_sensor_his_kinase"/>
</dbReference>
<dbReference type="Gene3D" id="3.30.565.10">
    <property type="entry name" value="Histidine kinase-like ATPase, C-terminal domain"/>
    <property type="match status" value="1"/>
</dbReference>
<reference evidence="9" key="1">
    <citation type="submission" date="2016-10" db="EMBL/GenBank/DDBJ databases">
        <authorList>
            <person name="Varghese N."/>
            <person name="Submissions S."/>
        </authorList>
    </citation>
    <scope>NUCLEOTIDE SEQUENCE [LARGE SCALE GENOMIC DNA]</scope>
    <source>
        <strain evidence="9">IBRC-M 10760</strain>
    </source>
</reference>
<comment type="catalytic activity">
    <reaction evidence="1">
        <text>ATP + protein L-histidine = ADP + protein N-phospho-L-histidine.</text>
        <dbReference type="EC" id="2.7.13.3"/>
    </reaction>
</comment>
<organism evidence="8 9">
    <name type="scientific">Halorientalis regularis</name>
    <dbReference type="NCBI Taxonomy" id="660518"/>
    <lineage>
        <taxon>Archaea</taxon>
        <taxon>Methanobacteriati</taxon>
        <taxon>Methanobacteriota</taxon>
        <taxon>Stenosarchaea group</taxon>
        <taxon>Halobacteria</taxon>
        <taxon>Halobacteriales</taxon>
        <taxon>Haloarculaceae</taxon>
        <taxon>Halorientalis</taxon>
    </lineage>
</organism>
<name>A0A1G7K6D5_9EURY</name>
<dbReference type="AlphaFoldDB" id="A0A1G7K6D5"/>
<dbReference type="OrthoDB" id="230688at2157"/>
<keyword evidence="3" id="KW-0808">Transferase</keyword>
<dbReference type="NCBIfam" id="TIGR00229">
    <property type="entry name" value="sensory_box"/>
    <property type="match status" value="1"/>
</dbReference>
<accession>A0A1G7K6D5</accession>
<dbReference type="CDD" id="cd16936">
    <property type="entry name" value="HATPase_RsbW-like"/>
    <property type="match status" value="1"/>
</dbReference>
<dbReference type="SUPFAM" id="SSF55785">
    <property type="entry name" value="PYP-like sensor domain (PAS domain)"/>
    <property type="match status" value="1"/>
</dbReference>
<dbReference type="InterPro" id="IPR000014">
    <property type="entry name" value="PAS"/>
</dbReference>
<evidence type="ECO:0000256" key="2">
    <source>
        <dbReference type="ARBA" id="ARBA00012438"/>
    </source>
</evidence>
<dbReference type="Pfam" id="PF02518">
    <property type="entry name" value="HATPase_c"/>
    <property type="match status" value="1"/>
</dbReference>
<dbReference type="InterPro" id="IPR005467">
    <property type="entry name" value="His_kinase_dom"/>
</dbReference>
<dbReference type="Gene3D" id="3.30.450.20">
    <property type="entry name" value="PAS domain"/>
    <property type="match status" value="1"/>
</dbReference>
<sequence>MSQGADDAGEWQCLLEDLPVMYVHTRTEDGQAVIDVCNERFVETLGYDRESLKGRPLADVYTPESAATLEAGDARPAADADPATERRKLVCADGTVVHTLVRAVPRTDGDGVIGTRFLFVDITMREQRRRQATVLNRLLRHNLRNDMTVVLSHARLLADALDETEQDSARKVRDIAERWDRLVEKVQRIRQVLSPEDDWRPTDLTTVLERVESDLNDRHPDAHVHMLRPSEGVATIRPEVELALTELCENAIQHADADDPEVVVTVGVPPDEPWVKLTVTDDGPPIPESELLALRDDETTPLVHGTGLGLWMVRLAVERVGGHVAVVENDDDGTAVTIRYPCRN</sequence>
<keyword evidence="5" id="KW-0418">Kinase</keyword>
<dbReference type="InterPro" id="IPR013656">
    <property type="entry name" value="PAS_4"/>
</dbReference>
<gene>
    <name evidence="8" type="ORF">SAMN05216218_105192</name>
</gene>
<keyword evidence="6" id="KW-0067">ATP-binding</keyword>
<dbReference type="SUPFAM" id="SSF55874">
    <property type="entry name" value="ATPase domain of HSP90 chaperone/DNA topoisomerase II/histidine kinase"/>
    <property type="match status" value="1"/>
</dbReference>
<evidence type="ECO:0000313" key="9">
    <source>
        <dbReference type="Proteomes" id="UP000199076"/>
    </source>
</evidence>
<dbReference type="InterPro" id="IPR035965">
    <property type="entry name" value="PAS-like_dom_sf"/>
</dbReference>
<dbReference type="EC" id="2.7.13.3" evidence="2"/>
<feature type="domain" description="Histidine kinase" evidence="7">
    <location>
        <begin position="138"/>
        <end position="344"/>
    </location>
</feature>
<dbReference type="PANTHER" id="PTHR44936">
    <property type="entry name" value="SENSOR PROTEIN CREC"/>
    <property type="match status" value="1"/>
</dbReference>
<evidence type="ECO:0000256" key="1">
    <source>
        <dbReference type="ARBA" id="ARBA00000085"/>
    </source>
</evidence>
<dbReference type="InterPro" id="IPR036890">
    <property type="entry name" value="HATPase_C_sf"/>
</dbReference>
<dbReference type="EMBL" id="FNBK01000005">
    <property type="protein sequence ID" value="SDF32858.1"/>
    <property type="molecule type" value="Genomic_DNA"/>
</dbReference>
<evidence type="ECO:0000256" key="5">
    <source>
        <dbReference type="ARBA" id="ARBA00022777"/>
    </source>
</evidence>
<evidence type="ECO:0000256" key="6">
    <source>
        <dbReference type="ARBA" id="ARBA00022840"/>
    </source>
</evidence>
<dbReference type="STRING" id="660518.SAMN05216218_105192"/>
<dbReference type="GO" id="GO:0005524">
    <property type="term" value="F:ATP binding"/>
    <property type="evidence" value="ECO:0007669"/>
    <property type="project" value="UniProtKB-KW"/>
</dbReference>
<dbReference type="GO" id="GO:0004673">
    <property type="term" value="F:protein histidine kinase activity"/>
    <property type="evidence" value="ECO:0007669"/>
    <property type="project" value="UniProtKB-EC"/>
</dbReference>
<keyword evidence="4" id="KW-0547">Nucleotide-binding</keyword>
<dbReference type="PANTHER" id="PTHR44936:SF10">
    <property type="entry name" value="SENSOR PROTEIN RSTB"/>
    <property type="match status" value="1"/>
</dbReference>
<dbReference type="SMART" id="SM00387">
    <property type="entry name" value="HATPase_c"/>
    <property type="match status" value="1"/>
</dbReference>
<protein>
    <recommendedName>
        <fullName evidence="2">histidine kinase</fullName>
        <ecNumber evidence="2">2.7.13.3</ecNumber>
    </recommendedName>
</protein>
<dbReference type="CDD" id="cd00130">
    <property type="entry name" value="PAS"/>
    <property type="match status" value="1"/>
</dbReference>
<dbReference type="InterPro" id="IPR004358">
    <property type="entry name" value="Sig_transdc_His_kin-like_C"/>
</dbReference>
<proteinExistence type="predicted"/>
<evidence type="ECO:0000256" key="3">
    <source>
        <dbReference type="ARBA" id="ARBA00022679"/>
    </source>
</evidence>
<dbReference type="Pfam" id="PF08448">
    <property type="entry name" value="PAS_4"/>
    <property type="match status" value="1"/>
</dbReference>
<dbReference type="PRINTS" id="PR00344">
    <property type="entry name" value="BCTRLSENSOR"/>
</dbReference>
<evidence type="ECO:0000259" key="7">
    <source>
        <dbReference type="PROSITE" id="PS50109"/>
    </source>
</evidence>
<dbReference type="PROSITE" id="PS50109">
    <property type="entry name" value="HIS_KIN"/>
    <property type="match status" value="1"/>
</dbReference>
<evidence type="ECO:0000256" key="4">
    <source>
        <dbReference type="ARBA" id="ARBA00022741"/>
    </source>
</evidence>
<dbReference type="Proteomes" id="UP000199076">
    <property type="component" value="Unassembled WGS sequence"/>
</dbReference>